<comment type="PTM">
    <text evidence="11">Myristoylation and palmitoylation (probably on one or more of the nearby cysteines at the N-terminus) enable membrane-binding and Golgi apparatus-specific targeting and are essential for efficient packaging.</text>
</comment>
<sequence>MGAECCKQLCRSLHPYAADSLKDSSGRRVDLGTEFSVLTDTSDDEDQVGAGERDDFVQKQLTTPLLSDKNSAIPLTVVTPIQLGANKGGGKRTSSLKSAKNGAGVKKKVRAL</sequence>
<evidence type="ECO:0000313" key="13">
    <source>
        <dbReference type="EMBL" id="XAO37417.1"/>
    </source>
</evidence>
<evidence type="ECO:0000256" key="9">
    <source>
        <dbReference type="ARBA" id="ARBA00023139"/>
    </source>
</evidence>
<dbReference type="GO" id="GO:0046760">
    <property type="term" value="P:viral budding from Golgi membrane"/>
    <property type="evidence" value="ECO:0007669"/>
    <property type="project" value="UniProtKB-UniRule"/>
</dbReference>
<feature type="initiator methionine" description="Removed; by host" evidence="11">
    <location>
        <position position="1"/>
    </location>
</feature>
<dbReference type="InterPro" id="IPR034705">
    <property type="entry name" value="HSV_CEP3_betahv"/>
</dbReference>
<dbReference type="GO" id="GO:0055036">
    <property type="term" value="C:virion membrane"/>
    <property type="evidence" value="ECO:0007669"/>
    <property type="project" value="UniProtKB-SubCell"/>
</dbReference>
<dbReference type="GO" id="GO:0044178">
    <property type="term" value="C:host cell Golgi membrane"/>
    <property type="evidence" value="ECO:0007669"/>
    <property type="project" value="UniProtKB-SubCell"/>
</dbReference>
<protein>
    <recommendedName>
        <fullName evidence="11">Cytoplasmic envelopment protein 3</fullName>
    </recommendedName>
</protein>
<dbReference type="InterPro" id="IPR020170">
    <property type="entry name" value="Herpes_UL11_megaloV/roseoloV"/>
</dbReference>
<comment type="function">
    <text evidence="11">Plays an important role in the cytoplasmic envelopment of tegument proteins and capsids during the assembly and egress processes. Participates also in viral entry at the fusion step probably by regulating the core fusion machinery.</text>
</comment>
<keyword evidence="8 11" id="KW-0472">Membrane</keyword>
<keyword evidence="2 11" id="KW-0597">Phosphoprotein</keyword>
<keyword evidence="5 11" id="KW-1040">Host Golgi apparatus</keyword>
<accession>A0AAU6W9I1</accession>
<comment type="similarity">
    <text evidence="11">Belongs to the herpesviridae cytoplasmic envelopment protein 3 family.</text>
</comment>
<keyword evidence="3 11" id="KW-0920">Virion tegument</keyword>
<dbReference type="Pfam" id="PF17474">
    <property type="entry name" value="U71"/>
    <property type="match status" value="1"/>
</dbReference>
<reference evidence="13" key="1">
    <citation type="submission" date="2024-05" db="EMBL/GenBank/DDBJ databases">
        <title>Fine-tuning the evolutionary stability and environmental longevity of recombinant transmissible vaccines.</title>
        <authorList>
            <person name="Chan B."/>
            <person name="Nuismer S.L."/>
            <person name="Nichols J."/>
            <person name="Davison A.J."/>
            <person name="Alqirbi H."/>
            <person name="Jarvis M.A."/>
            <person name="Redwood A.J."/>
        </authorList>
    </citation>
    <scope>NUCLEOTIDE SEQUENCE</scope>
    <source>
        <strain evidence="13">K181</strain>
    </source>
</reference>
<dbReference type="EMBL" id="PP756679">
    <property type="protein sequence ID" value="XAO37277.1"/>
    <property type="molecule type" value="Genomic_DNA"/>
</dbReference>
<comment type="subcellular location">
    <subcellularLocation>
        <location evidence="11">Virion tegument</location>
    </subcellularLocation>
    <subcellularLocation>
        <location evidence="11">Virion membrane</location>
        <topology evidence="11">Lipid-anchor</topology>
    </subcellularLocation>
    <subcellularLocation>
        <location evidence="11">Host cell membrane</location>
        <topology evidence="11">Lipid-anchor</topology>
        <orientation evidence="11">Cytoplasmic side</orientation>
    </subcellularLocation>
    <subcellularLocation>
        <location evidence="11">Host Golgi apparatus membrane</location>
        <topology evidence="11">Lipid-anchor</topology>
        <orientation evidence="11">Cytoplasmic side</orientation>
    </subcellularLocation>
    <text evidence="11">Virion membrane-associated tegument protein. Associates with host membrane lipids rafts. During virion morphogenesis, this protein probably accumulates in the endosomes and trans-Golgi where secondary envelopment occurs. It is probably transported to the cell surface from where it is endocytosed and directed to the trans-Golgi network (TGN).</text>
</comment>
<evidence type="ECO:0000256" key="5">
    <source>
        <dbReference type="ARBA" id="ARBA00022812"/>
    </source>
</evidence>
<evidence type="ECO:0000256" key="1">
    <source>
        <dbReference type="ARBA" id="ARBA00022511"/>
    </source>
</evidence>
<name>A0AAU6W9I1_9BETA</name>
<proteinExistence type="inferred from homology"/>
<comment type="subunit">
    <text evidence="11">Interacts with cytoplasmic envelopment protein 2; this interaction is essential for the proper localization of each protein to the assembly complex and thus for the production of infectious virus.</text>
</comment>
<evidence type="ECO:0000256" key="8">
    <source>
        <dbReference type="ARBA" id="ARBA00023136"/>
    </source>
</evidence>
<keyword evidence="1 11" id="KW-1032">Host cell membrane</keyword>
<evidence type="ECO:0000256" key="11">
    <source>
        <dbReference type="HAMAP-Rule" id="MF_04041"/>
    </source>
</evidence>
<dbReference type="EMBL" id="PP756681">
    <property type="protein sequence ID" value="XAO37557.1"/>
    <property type="molecule type" value="Genomic_DNA"/>
</dbReference>
<evidence type="ECO:0000256" key="7">
    <source>
        <dbReference type="ARBA" id="ARBA00022870"/>
    </source>
</evidence>
<dbReference type="HAMAP" id="MF_04041">
    <property type="entry name" value="HSV_CEP3_betahv"/>
    <property type="match status" value="1"/>
</dbReference>
<organism evidence="13">
    <name type="scientific">Muromegalovirus muridbeta1</name>
    <dbReference type="NCBI Taxonomy" id="3050323"/>
    <lineage>
        <taxon>Viruses</taxon>
        <taxon>Duplodnaviria</taxon>
        <taxon>Heunggongvirae</taxon>
        <taxon>Peploviricota</taxon>
        <taxon>Herviviricetes</taxon>
        <taxon>Herpesvirales</taxon>
        <taxon>Orthoherpesviridae</taxon>
        <taxon>Betaherpesvirinae</taxon>
        <taxon>Muromegalovirus</taxon>
    </lineage>
</organism>
<keyword evidence="9 11" id="KW-0564">Palmitate</keyword>
<keyword evidence="6 11" id="KW-0946">Virion</keyword>
<evidence type="ECO:0000256" key="6">
    <source>
        <dbReference type="ARBA" id="ARBA00022844"/>
    </source>
</evidence>
<feature type="lipid moiety-binding region" description="N-myristoyl glycine; by host" evidence="11">
    <location>
        <position position="2"/>
    </location>
</feature>
<dbReference type="GO" id="GO:0020002">
    <property type="term" value="C:host cell plasma membrane"/>
    <property type="evidence" value="ECO:0007669"/>
    <property type="project" value="UniProtKB-SubCell"/>
</dbReference>
<keyword evidence="10 11" id="KW-0449">Lipoprotein</keyword>
<dbReference type="EMBL" id="PP756678">
    <property type="protein sequence ID" value="XAO37137.1"/>
    <property type="molecule type" value="Genomic_DNA"/>
</dbReference>
<feature type="region of interest" description="Disordered" evidence="12">
    <location>
        <begin position="84"/>
        <end position="112"/>
    </location>
</feature>
<gene>
    <name evidence="13" type="primary">M99</name>
</gene>
<comment type="PTM">
    <text evidence="11">Phosphorylated. Phosphorylation does not seem to be required for recycling to the host Golgi apparatus. Packaging is selective for underphosphorylated forms.</text>
</comment>
<dbReference type="EMBL" id="PP756680">
    <property type="protein sequence ID" value="XAO37417.1"/>
    <property type="molecule type" value="Genomic_DNA"/>
</dbReference>
<evidence type="ECO:0000256" key="10">
    <source>
        <dbReference type="ARBA" id="ARBA00023288"/>
    </source>
</evidence>
<evidence type="ECO:0000256" key="2">
    <source>
        <dbReference type="ARBA" id="ARBA00022553"/>
    </source>
</evidence>
<evidence type="ECO:0000256" key="3">
    <source>
        <dbReference type="ARBA" id="ARBA00022580"/>
    </source>
</evidence>
<keyword evidence="7 11" id="KW-1043">Host membrane</keyword>
<keyword evidence="4 11" id="KW-0519">Myristate</keyword>
<evidence type="ECO:0000256" key="4">
    <source>
        <dbReference type="ARBA" id="ARBA00022707"/>
    </source>
</evidence>
<dbReference type="GO" id="GO:0019033">
    <property type="term" value="C:viral tegument"/>
    <property type="evidence" value="ECO:0007669"/>
    <property type="project" value="UniProtKB-SubCell"/>
</dbReference>
<evidence type="ECO:0000256" key="12">
    <source>
        <dbReference type="SAM" id="MobiDB-lite"/>
    </source>
</evidence>